<protein>
    <recommendedName>
        <fullName evidence="2">LITAF domain-containing protein</fullName>
    </recommendedName>
</protein>
<reference evidence="3" key="1">
    <citation type="submission" date="2023-07" db="EMBL/GenBank/DDBJ databases">
        <authorList>
            <consortium name="AG Swart"/>
            <person name="Singh M."/>
            <person name="Singh A."/>
            <person name="Seah K."/>
            <person name="Emmerich C."/>
        </authorList>
    </citation>
    <scope>NUCLEOTIDE SEQUENCE</scope>
    <source>
        <strain evidence="3">DP1</strain>
    </source>
</reference>
<comment type="caution">
    <text evidence="3">The sequence shown here is derived from an EMBL/GenBank/DDBJ whole genome shotgun (WGS) entry which is preliminary data.</text>
</comment>
<evidence type="ECO:0000256" key="1">
    <source>
        <dbReference type="SAM" id="MobiDB-lite"/>
    </source>
</evidence>
<dbReference type="InterPro" id="IPR006629">
    <property type="entry name" value="LITAF"/>
</dbReference>
<feature type="region of interest" description="Disordered" evidence="1">
    <location>
        <begin position="15"/>
        <end position="56"/>
    </location>
</feature>
<feature type="compositionally biased region" description="Basic and acidic residues" evidence="1">
    <location>
        <begin position="15"/>
        <end position="25"/>
    </location>
</feature>
<accession>A0AAD1XL20</accession>
<keyword evidence="4" id="KW-1185">Reference proteome</keyword>
<feature type="domain" description="LITAF" evidence="2">
    <location>
        <begin position="106"/>
        <end position="169"/>
    </location>
</feature>
<dbReference type="EMBL" id="CAMPGE010016057">
    <property type="protein sequence ID" value="CAI2374637.1"/>
    <property type="molecule type" value="Genomic_DNA"/>
</dbReference>
<dbReference type="Pfam" id="PF10601">
    <property type="entry name" value="zf-LITAF-like"/>
    <property type="match status" value="1"/>
</dbReference>
<dbReference type="Proteomes" id="UP001295684">
    <property type="component" value="Unassembled WGS sequence"/>
</dbReference>
<dbReference type="AlphaFoldDB" id="A0AAD1XL20"/>
<name>A0AAD1XL20_EUPCR</name>
<gene>
    <name evidence="3" type="ORF">ECRASSUSDP1_LOCUS15994</name>
</gene>
<sequence>MEIIKPEQVGTKVIESKEKRVDRSQLSHLNLPEDGEINSSLNNQPKPDPEDDRSNSESFKALTLHPVQKDLPSFRQNLDLKLIKQQNSGLDSKHIPVVSFYKSTSSVKRYCPDCRKENMTKVSKKCTGSFCLKSFLIYPLCCVFCSEGFRETNLKYVHRCAECGNVLGNSLQKTNTQRIR</sequence>
<proteinExistence type="predicted"/>
<organism evidence="3 4">
    <name type="scientific">Euplotes crassus</name>
    <dbReference type="NCBI Taxonomy" id="5936"/>
    <lineage>
        <taxon>Eukaryota</taxon>
        <taxon>Sar</taxon>
        <taxon>Alveolata</taxon>
        <taxon>Ciliophora</taxon>
        <taxon>Intramacronucleata</taxon>
        <taxon>Spirotrichea</taxon>
        <taxon>Hypotrichia</taxon>
        <taxon>Euplotida</taxon>
        <taxon>Euplotidae</taxon>
        <taxon>Moneuplotes</taxon>
    </lineage>
</organism>
<evidence type="ECO:0000313" key="3">
    <source>
        <dbReference type="EMBL" id="CAI2374637.1"/>
    </source>
</evidence>
<evidence type="ECO:0000259" key="2">
    <source>
        <dbReference type="Pfam" id="PF10601"/>
    </source>
</evidence>
<evidence type="ECO:0000313" key="4">
    <source>
        <dbReference type="Proteomes" id="UP001295684"/>
    </source>
</evidence>